<name>M9LXZ0_PSEA3</name>
<accession>M9LXZ0</accession>
<reference evidence="2" key="1">
    <citation type="journal article" date="2013" name="Genome Announc.">
        <title>Genome sequence of the basidiomycetous yeast Pseudozyma antarctica T-34, a producer of the glycolipid biosurfactants mannosylerythritol lipids.</title>
        <authorList>
            <person name="Morita T."/>
            <person name="Koike H."/>
            <person name="Koyama Y."/>
            <person name="Hagiwara H."/>
            <person name="Ito E."/>
            <person name="Fukuoka T."/>
            <person name="Imura T."/>
            <person name="Machida M."/>
            <person name="Kitamoto D."/>
        </authorList>
    </citation>
    <scope>NUCLEOTIDE SEQUENCE [LARGE SCALE GENOMIC DNA]</scope>
    <source>
        <strain evidence="2">T-34</strain>
    </source>
</reference>
<dbReference type="EMBL" id="DF196771">
    <property type="protein sequence ID" value="GAC71860.1"/>
    <property type="molecule type" value="Genomic_DNA"/>
</dbReference>
<evidence type="ECO:0000313" key="2">
    <source>
        <dbReference type="Proteomes" id="UP000011976"/>
    </source>
</evidence>
<proteinExistence type="predicted"/>
<sequence>MRRKTKSKCALRSHRISSLVGPQSRSTAFLARIDCLFFLADSASRGVRKWELTFAARDQTSTSPAFDERPFELWIGISLERRCKCGEAEVEGFFFFSKNDQKAVGVAAMGPAKSIFWPVWQTHAGSSSQVDDASPPLNEPWPGLDPLKQASASWHRIAVSHLQNLTRSLEIDEGSVEFLPASGPAVSLVASASAAAVGAIACVPVPAAGQLCMTWLEASPADPSLLHEPSGAASAAPAAPAAPAAVAAVEIEHLLSRARACLQRRSWSNDCSVCSAAPLLQAISTANARSGPPAFRTSSQLRFAIASYPHPTGNPPYFPLVTADPHRVSISFIASGSSSDRLER</sequence>
<dbReference type="Proteomes" id="UP000011976">
    <property type="component" value="Unassembled WGS sequence"/>
</dbReference>
<gene>
    <name evidence="1" type="ORF">PANT_5c00108</name>
</gene>
<organism evidence="1 2">
    <name type="scientific">Pseudozyma antarctica (strain T-34)</name>
    <name type="common">Yeast</name>
    <name type="synonym">Candida antarctica</name>
    <dbReference type="NCBI Taxonomy" id="1151754"/>
    <lineage>
        <taxon>Eukaryota</taxon>
        <taxon>Fungi</taxon>
        <taxon>Dikarya</taxon>
        <taxon>Basidiomycota</taxon>
        <taxon>Ustilaginomycotina</taxon>
        <taxon>Ustilaginomycetes</taxon>
        <taxon>Ustilaginales</taxon>
        <taxon>Ustilaginaceae</taxon>
        <taxon>Moesziomyces</taxon>
    </lineage>
</organism>
<dbReference type="AlphaFoldDB" id="M9LXZ0"/>
<evidence type="ECO:0000313" key="1">
    <source>
        <dbReference type="EMBL" id="GAC71860.1"/>
    </source>
</evidence>
<protein>
    <submittedName>
        <fullName evidence="1">Uncharacterized protein</fullName>
    </submittedName>
</protein>